<feature type="region of interest" description="Disordered" evidence="1">
    <location>
        <begin position="1"/>
        <end position="103"/>
    </location>
</feature>
<keyword evidence="2" id="KW-0472">Membrane</keyword>
<protein>
    <submittedName>
        <fullName evidence="3">Uncharacterized protein</fullName>
    </submittedName>
</protein>
<feature type="compositionally biased region" description="Basic and acidic residues" evidence="1">
    <location>
        <begin position="58"/>
        <end position="85"/>
    </location>
</feature>
<proteinExistence type="predicted"/>
<keyword evidence="4" id="KW-1185">Reference proteome</keyword>
<name>A0A4Z2FU57_9TELE</name>
<evidence type="ECO:0000313" key="4">
    <source>
        <dbReference type="Proteomes" id="UP000314294"/>
    </source>
</evidence>
<reference evidence="3 4" key="1">
    <citation type="submission" date="2019-03" db="EMBL/GenBank/DDBJ databases">
        <title>First draft genome of Liparis tanakae, snailfish: a comprehensive survey of snailfish specific genes.</title>
        <authorList>
            <person name="Kim W."/>
            <person name="Song I."/>
            <person name="Jeong J.-H."/>
            <person name="Kim D."/>
            <person name="Kim S."/>
            <person name="Ryu S."/>
            <person name="Song J.Y."/>
            <person name="Lee S.K."/>
        </authorList>
    </citation>
    <scope>NUCLEOTIDE SEQUENCE [LARGE SCALE GENOMIC DNA]</scope>
    <source>
        <tissue evidence="3">Muscle</tissue>
    </source>
</reference>
<dbReference type="AlphaFoldDB" id="A0A4Z2FU57"/>
<accession>A0A4Z2FU57</accession>
<evidence type="ECO:0000256" key="1">
    <source>
        <dbReference type="SAM" id="MobiDB-lite"/>
    </source>
</evidence>
<dbReference type="Proteomes" id="UP000314294">
    <property type="component" value="Unassembled WGS sequence"/>
</dbReference>
<comment type="caution">
    <text evidence="3">The sequence shown here is derived from an EMBL/GenBank/DDBJ whole genome shotgun (WGS) entry which is preliminary data.</text>
</comment>
<evidence type="ECO:0000313" key="3">
    <source>
        <dbReference type="EMBL" id="TNN44669.1"/>
    </source>
</evidence>
<keyword evidence="2" id="KW-0812">Transmembrane</keyword>
<dbReference type="EMBL" id="SRLO01000890">
    <property type="protein sequence ID" value="TNN44669.1"/>
    <property type="molecule type" value="Genomic_DNA"/>
</dbReference>
<sequence length="234" mass="26281">MKLTQCSHWDDTHRDRSWCGKRKSRRPGQPNDTVALPWRRSEAWKSCTRQPPTAASDRGNKSRGEGGREKGEGGEERRGEEESRRQTALGGFTLGGGGGRKRRVTCRRKATGVNERVEGCAARGRHNQRFKTKDSYFFFFVYFFFCCCFSSSSAPAETPPRGLPVSTKQCDGATSCLSSCGRAVSFVKRRLSPQSLACRFWTLWRAVDRGESEAPKGAALRSHDIWQQLEIPAH</sequence>
<evidence type="ECO:0000256" key="2">
    <source>
        <dbReference type="SAM" id="Phobius"/>
    </source>
</evidence>
<feature type="compositionally biased region" description="Basic and acidic residues" evidence="1">
    <location>
        <begin position="8"/>
        <end position="18"/>
    </location>
</feature>
<keyword evidence="2" id="KW-1133">Transmembrane helix</keyword>
<gene>
    <name evidence="3" type="ORF">EYF80_045145</name>
</gene>
<feature type="transmembrane region" description="Helical" evidence="2">
    <location>
        <begin position="135"/>
        <end position="154"/>
    </location>
</feature>
<organism evidence="3 4">
    <name type="scientific">Liparis tanakae</name>
    <name type="common">Tanaka's snailfish</name>
    <dbReference type="NCBI Taxonomy" id="230148"/>
    <lineage>
        <taxon>Eukaryota</taxon>
        <taxon>Metazoa</taxon>
        <taxon>Chordata</taxon>
        <taxon>Craniata</taxon>
        <taxon>Vertebrata</taxon>
        <taxon>Euteleostomi</taxon>
        <taxon>Actinopterygii</taxon>
        <taxon>Neopterygii</taxon>
        <taxon>Teleostei</taxon>
        <taxon>Neoteleostei</taxon>
        <taxon>Acanthomorphata</taxon>
        <taxon>Eupercaria</taxon>
        <taxon>Perciformes</taxon>
        <taxon>Cottioidei</taxon>
        <taxon>Cottales</taxon>
        <taxon>Liparidae</taxon>
        <taxon>Liparis</taxon>
    </lineage>
</organism>